<dbReference type="EMBL" id="VCHE01000011">
    <property type="protein sequence ID" value="KAB2578519.1"/>
    <property type="molecule type" value="Genomic_DNA"/>
</dbReference>
<keyword evidence="3" id="KW-1185">Reference proteome</keyword>
<gene>
    <name evidence="2" type="ORF">DBV05_g2844</name>
</gene>
<accession>A0A5N5DKU0</accession>
<evidence type="ECO:0000313" key="3">
    <source>
        <dbReference type="Proteomes" id="UP000325902"/>
    </source>
</evidence>
<sequence length="192" mass="21059">MACPILDSSESNVQQFPSDASVECCQQDSEQRPQCLNRATTTDNAAEQNPNAVHCHGCEATGHDAEVDSPEACRAFDDDSTSTNAADLDTPDSSSDEQCEIFCPSSRNSAFHFSDESITSDDGSTTGASSGYASDAVHERFLACDGPWSTYNRRLEMPAYEYDHHQLRPTICDYDYDHEHATSCAEQAYTPF</sequence>
<feature type="region of interest" description="Disordered" evidence="1">
    <location>
        <begin position="75"/>
        <end position="98"/>
    </location>
</feature>
<protein>
    <submittedName>
        <fullName evidence="2">Uncharacterized protein</fullName>
    </submittedName>
</protein>
<evidence type="ECO:0000313" key="2">
    <source>
        <dbReference type="EMBL" id="KAB2578519.1"/>
    </source>
</evidence>
<comment type="caution">
    <text evidence="2">The sequence shown here is derived from an EMBL/GenBank/DDBJ whole genome shotgun (WGS) entry which is preliminary data.</text>
</comment>
<name>A0A5N5DKU0_9PEZI</name>
<dbReference type="OrthoDB" id="10553716at2759"/>
<dbReference type="Proteomes" id="UP000325902">
    <property type="component" value="Unassembled WGS sequence"/>
</dbReference>
<organism evidence="2 3">
    <name type="scientific">Lasiodiplodia theobromae</name>
    <dbReference type="NCBI Taxonomy" id="45133"/>
    <lineage>
        <taxon>Eukaryota</taxon>
        <taxon>Fungi</taxon>
        <taxon>Dikarya</taxon>
        <taxon>Ascomycota</taxon>
        <taxon>Pezizomycotina</taxon>
        <taxon>Dothideomycetes</taxon>
        <taxon>Dothideomycetes incertae sedis</taxon>
        <taxon>Botryosphaeriales</taxon>
        <taxon>Botryosphaeriaceae</taxon>
        <taxon>Lasiodiplodia</taxon>
    </lineage>
</organism>
<evidence type="ECO:0000256" key="1">
    <source>
        <dbReference type="SAM" id="MobiDB-lite"/>
    </source>
</evidence>
<proteinExistence type="predicted"/>
<dbReference type="AlphaFoldDB" id="A0A5N5DKU0"/>
<reference evidence="2 3" key="1">
    <citation type="journal article" date="2019" name="Sci. Rep.">
        <title>A multi-omics analysis of the grapevine pathogen Lasiodiplodia theobromae reveals that temperature affects the expression of virulence- and pathogenicity-related genes.</title>
        <authorList>
            <person name="Felix C."/>
            <person name="Meneses R."/>
            <person name="Goncalves M.F.M."/>
            <person name="Tilleman L."/>
            <person name="Duarte A.S."/>
            <person name="Jorrin-Novo J.V."/>
            <person name="Van de Peer Y."/>
            <person name="Deforce D."/>
            <person name="Van Nieuwerburgh F."/>
            <person name="Esteves A.C."/>
            <person name="Alves A."/>
        </authorList>
    </citation>
    <scope>NUCLEOTIDE SEQUENCE [LARGE SCALE GENOMIC DNA]</scope>
    <source>
        <strain evidence="2 3">LA-SOL3</strain>
    </source>
</reference>